<feature type="region of interest" description="Disordered" evidence="1">
    <location>
        <begin position="82"/>
        <end position="114"/>
    </location>
</feature>
<organism evidence="2 3">
    <name type="scientific">Zymoseptoria tritici ST99CH_1A5</name>
    <dbReference type="NCBI Taxonomy" id="1276529"/>
    <lineage>
        <taxon>Eukaryota</taxon>
        <taxon>Fungi</taxon>
        <taxon>Dikarya</taxon>
        <taxon>Ascomycota</taxon>
        <taxon>Pezizomycotina</taxon>
        <taxon>Dothideomycetes</taxon>
        <taxon>Dothideomycetidae</taxon>
        <taxon>Mycosphaerellales</taxon>
        <taxon>Mycosphaerellaceae</taxon>
        <taxon>Zymoseptoria</taxon>
    </lineage>
</organism>
<name>A0A1Y6M138_ZYMTR</name>
<protein>
    <submittedName>
        <fullName evidence="2">Uncharacterized protein</fullName>
    </submittedName>
</protein>
<evidence type="ECO:0000313" key="2">
    <source>
        <dbReference type="EMBL" id="SMY30316.1"/>
    </source>
</evidence>
<dbReference type="Proteomes" id="UP000215453">
    <property type="component" value="Chromosome 17"/>
</dbReference>
<evidence type="ECO:0000256" key="1">
    <source>
        <dbReference type="SAM" id="MobiDB-lite"/>
    </source>
</evidence>
<dbReference type="AlphaFoldDB" id="A0A1Y6M138"/>
<proteinExistence type="predicted"/>
<evidence type="ECO:0000313" key="3">
    <source>
        <dbReference type="Proteomes" id="UP000215453"/>
    </source>
</evidence>
<reference evidence="2 3" key="1">
    <citation type="submission" date="2016-10" db="EMBL/GenBank/DDBJ databases">
        <authorList>
            <person name="Varghese N."/>
        </authorList>
    </citation>
    <scope>NUCLEOTIDE SEQUENCE [LARGE SCALE GENOMIC DNA]</scope>
</reference>
<dbReference type="EMBL" id="LT882692">
    <property type="protein sequence ID" value="SMY30316.1"/>
    <property type="molecule type" value="Genomic_DNA"/>
</dbReference>
<accession>A0A1Y6M138</accession>
<sequence>MVRNAVAEPIHLYYSKELDISVAFRAFNATSCPYKADSKAQFDRIYAKALDCVIFACPKARDGDHDFEGITRMLQAHDAKTPAHCKAKHARQEEHDDDMVQPSASKRPHLGSSGWDESCAVALDESTGEDLGWPSSDDPSWANLSWPETKDVLQQPLVDVNTAVLLQGETVQGNHGH</sequence>
<gene>
    <name evidence="2" type="ORF">ZT1A5_G11767</name>
</gene>